<sequence length="171" mass="19078">MSYGKYNHQGYFGECFVRVLASAAGLIAGQQDVDHTGVDFSIDFPGTRGTVRFPKIEAQVKSWSSPKGTDQHWHYPMDVNHYNSLAGEGFAVSRYLFLIIVPSDTSQYAQVDETAMRLSHCGYWASLRDSPVIDQGVQRHVTVHVPKRNLLTVKGLRSLLDPVPVQRVPTS</sequence>
<dbReference type="InterPro" id="IPR025375">
    <property type="entry name" value="DUF4365"/>
</dbReference>
<evidence type="ECO:0000259" key="1">
    <source>
        <dbReference type="Pfam" id="PF14280"/>
    </source>
</evidence>
<evidence type="ECO:0000313" key="2">
    <source>
        <dbReference type="EMBL" id="PRX13303.1"/>
    </source>
</evidence>
<proteinExistence type="predicted"/>
<keyword evidence="3" id="KW-1185">Reference proteome</keyword>
<dbReference type="RefSeq" id="WP_106328911.1">
    <property type="nucleotide sequence ID" value="NZ_BOMO01000127.1"/>
</dbReference>
<dbReference type="EMBL" id="PVMZ01000025">
    <property type="protein sequence ID" value="PRX13303.1"/>
    <property type="molecule type" value="Genomic_DNA"/>
</dbReference>
<feature type="domain" description="DUF4365" evidence="1">
    <location>
        <begin position="14"/>
        <end position="160"/>
    </location>
</feature>
<evidence type="ECO:0000313" key="3">
    <source>
        <dbReference type="Proteomes" id="UP000239415"/>
    </source>
</evidence>
<name>A0A2T0JYD9_9ACTN</name>
<gene>
    <name evidence="2" type="ORF">CLV67_12512</name>
</gene>
<protein>
    <submittedName>
        <fullName evidence="2">Uncharacterized protein DUF4365</fullName>
    </submittedName>
</protein>
<dbReference type="AlphaFoldDB" id="A0A2T0JYD9"/>
<organism evidence="2 3">
    <name type="scientific">Actinoplanes italicus</name>
    <dbReference type="NCBI Taxonomy" id="113567"/>
    <lineage>
        <taxon>Bacteria</taxon>
        <taxon>Bacillati</taxon>
        <taxon>Actinomycetota</taxon>
        <taxon>Actinomycetes</taxon>
        <taxon>Micromonosporales</taxon>
        <taxon>Micromonosporaceae</taxon>
        <taxon>Actinoplanes</taxon>
    </lineage>
</organism>
<dbReference type="Pfam" id="PF14280">
    <property type="entry name" value="DUF4365"/>
    <property type="match status" value="1"/>
</dbReference>
<reference evidence="2 3" key="1">
    <citation type="submission" date="2018-03" db="EMBL/GenBank/DDBJ databases">
        <title>Genomic Encyclopedia of Archaeal and Bacterial Type Strains, Phase II (KMG-II): from individual species to whole genera.</title>
        <authorList>
            <person name="Goeker M."/>
        </authorList>
    </citation>
    <scope>NUCLEOTIDE SEQUENCE [LARGE SCALE GENOMIC DNA]</scope>
    <source>
        <strain evidence="2 3">DSM 43146</strain>
    </source>
</reference>
<dbReference type="OrthoDB" id="4217735at2"/>
<comment type="caution">
    <text evidence="2">The sequence shown here is derived from an EMBL/GenBank/DDBJ whole genome shotgun (WGS) entry which is preliminary data.</text>
</comment>
<accession>A0A2T0JYD9</accession>
<dbReference type="Proteomes" id="UP000239415">
    <property type="component" value="Unassembled WGS sequence"/>
</dbReference>